<dbReference type="OMA" id="FLQAQWP"/>
<keyword evidence="9" id="KW-1185">Reference proteome</keyword>
<dbReference type="OrthoDB" id="2831558at2759"/>
<dbReference type="RefSeq" id="XP_018189530.1">
    <property type="nucleotide sequence ID" value="XM_018336919.1"/>
</dbReference>
<dbReference type="Proteomes" id="UP000076632">
    <property type="component" value="Unassembled WGS sequence"/>
</dbReference>
<evidence type="ECO:0000259" key="7">
    <source>
        <dbReference type="Pfam" id="PF01636"/>
    </source>
</evidence>
<gene>
    <name evidence="8" type="ORF">L228DRAFT_86005</name>
</gene>
<evidence type="ECO:0000256" key="4">
    <source>
        <dbReference type="ARBA" id="ARBA00022946"/>
    </source>
</evidence>
<dbReference type="PANTHER" id="PTHR36091">
    <property type="entry name" value="ALTERED INHERITANCE OF MITOCHONDRIA PROTEIN 9, MITOCHONDRIAL"/>
    <property type="match status" value="1"/>
</dbReference>
<dbReference type="Pfam" id="PF01636">
    <property type="entry name" value="APH"/>
    <property type="match status" value="1"/>
</dbReference>
<name>A0A165HVE7_XYLHT</name>
<dbReference type="GeneID" id="28902056"/>
<evidence type="ECO:0000313" key="9">
    <source>
        <dbReference type="Proteomes" id="UP000076632"/>
    </source>
</evidence>
<evidence type="ECO:0000313" key="8">
    <source>
        <dbReference type="EMBL" id="KZF23975.1"/>
    </source>
</evidence>
<keyword evidence="5" id="KW-0496">Mitochondrion</keyword>
<dbReference type="GO" id="GO:0005739">
    <property type="term" value="C:mitochondrion"/>
    <property type="evidence" value="ECO:0007669"/>
    <property type="project" value="UniProtKB-SubCell"/>
</dbReference>
<comment type="subcellular location">
    <subcellularLocation>
        <location evidence="1">Mitochondrion</location>
    </subcellularLocation>
</comment>
<dbReference type="InterPro" id="IPR011009">
    <property type="entry name" value="Kinase-like_dom_sf"/>
</dbReference>
<comment type="similarity">
    <text evidence="2">Belongs to the AIM9 family.</text>
</comment>
<evidence type="ECO:0000256" key="6">
    <source>
        <dbReference type="ARBA" id="ARBA00031849"/>
    </source>
</evidence>
<sequence length="549" mass="62470">MLRIFRGLKKLRPGQKIAPISILCRGESVNREALFAYANGRFLVDEQLQFDRRFLKFNVDALCDVVAATDVEPSPIAAIEKREGGFSKALLMKKKNGKEVLAKLPLPLAGPPSLATASEVGVLEYVRKHTNIPVPRVLSWSSDRSNPVGSEYIIMEKAAGIPLFQQWGVMKEFEKLELIKNLTRLEAQLSGISFPSYGSLYLRGSARHSKHHILDESIDPSNSFCIGPSCDRSFDSNTTSNLTLPRQSFDSGPWNTISSFGTAIAKRELSRLTTGRLNRQPIFYHGTMEEQTQLLKFTTDIMQMLDLHPILRQVSQPTLWHTDLHMGNIFVAPDDPSQIVSLIDFQSISVLPLFLQAQWPIFVKPPQNYVKGLVHPKLPDDFDDLDNESKTIALQEWSQAKLAKAYEVSNYLENRLAHNAMNIPRVFRELFIRCGEISDVGVLPLRECLIEIYQNWSNLGFTRQCPFKFSAEEISLHEQQFAEYQSWHDVQTMAQECLDTDAEGWIAPQIDIMKKKRQNKELLSLYIEHMAGEKSPEEVKKMWPFLDDT</sequence>
<dbReference type="AlphaFoldDB" id="A0A165HVE7"/>
<organism evidence="8 9">
    <name type="scientific">Xylona heveae (strain CBS 132557 / TC161)</name>
    <dbReference type="NCBI Taxonomy" id="1328760"/>
    <lineage>
        <taxon>Eukaryota</taxon>
        <taxon>Fungi</taxon>
        <taxon>Dikarya</taxon>
        <taxon>Ascomycota</taxon>
        <taxon>Pezizomycotina</taxon>
        <taxon>Xylonomycetes</taxon>
        <taxon>Xylonales</taxon>
        <taxon>Xylonaceae</taxon>
        <taxon>Xylona</taxon>
    </lineage>
</organism>
<feature type="domain" description="Aminoglycoside phosphotransferase" evidence="7">
    <location>
        <begin position="94"/>
        <end position="348"/>
    </location>
</feature>
<evidence type="ECO:0000256" key="1">
    <source>
        <dbReference type="ARBA" id="ARBA00004173"/>
    </source>
</evidence>
<evidence type="ECO:0000256" key="2">
    <source>
        <dbReference type="ARBA" id="ARBA00005543"/>
    </source>
</evidence>
<accession>A0A165HVE7</accession>
<dbReference type="InterPro" id="IPR051035">
    <property type="entry name" value="Mito_inheritance_9"/>
</dbReference>
<dbReference type="FunCoup" id="A0A165HVE7">
    <property type="interactions" value="15"/>
</dbReference>
<evidence type="ECO:0000256" key="5">
    <source>
        <dbReference type="ARBA" id="ARBA00023128"/>
    </source>
</evidence>
<protein>
    <recommendedName>
        <fullName evidence="3">Altered inheritance of mitochondria protein 9, mitochondrial</fullName>
    </recommendedName>
    <alternativeName>
        <fullName evidence="6">Found in mitochondrial proteome protein 29</fullName>
    </alternativeName>
</protein>
<dbReference type="InParanoid" id="A0A165HVE7"/>
<dbReference type="InterPro" id="IPR002575">
    <property type="entry name" value="Aminoglycoside_PTrfase"/>
</dbReference>
<dbReference type="SUPFAM" id="SSF56112">
    <property type="entry name" value="Protein kinase-like (PK-like)"/>
    <property type="match status" value="1"/>
</dbReference>
<dbReference type="STRING" id="1328760.A0A165HVE7"/>
<proteinExistence type="inferred from homology"/>
<keyword evidence="4" id="KW-0809">Transit peptide</keyword>
<reference evidence="8 9" key="1">
    <citation type="journal article" date="2016" name="Fungal Biol.">
        <title>The genome of Xylona heveae provides a window into fungal endophytism.</title>
        <authorList>
            <person name="Gazis R."/>
            <person name="Kuo A."/>
            <person name="Riley R."/>
            <person name="LaButti K."/>
            <person name="Lipzen A."/>
            <person name="Lin J."/>
            <person name="Amirebrahimi M."/>
            <person name="Hesse C.N."/>
            <person name="Spatafora J.W."/>
            <person name="Henrissat B."/>
            <person name="Hainaut M."/>
            <person name="Grigoriev I.V."/>
            <person name="Hibbett D.S."/>
        </authorList>
    </citation>
    <scope>NUCLEOTIDE SEQUENCE [LARGE SCALE GENOMIC DNA]</scope>
    <source>
        <strain evidence="8 9">TC161</strain>
    </source>
</reference>
<dbReference type="PANTHER" id="PTHR36091:SF1">
    <property type="entry name" value="ALTERED INHERITANCE OF MITOCHONDRIA PROTEIN 9, MITOCHONDRIAL"/>
    <property type="match status" value="1"/>
</dbReference>
<dbReference type="EMBL" id="KV407456">
    <property type="protein sequence ID" value="KZF23975.1"/>
    <property type="molecule type" value="Genomic_DNA"/>
</dbReference>
<evidence type="ECO:0000256" key="3">
    <source>
        <dbReference type="ARBA" id="ARBA00016197"/>
    </source>
</evidence>